<dbReference type="Proteomes" id="UP000011713">
    <property type="component" value="Unassembled WGS sequence"/>
</dbReference>
<dbReference type="eggNOG" id="KOG1809">
    <property type="taxonomic scope" value="Eukaryota"/>
</dbReference>
<reference evidence="4" key="1">
    <citation type="journal article" date="2010" name="Science">
        <title>Signatures of adaptation to obligate biotrophy in the Hyaloperonospora arabidopsidis genome.</title>
        <authorList>
            <person name="Baxter L."/>
            <person name="Tripathy S."/>
            <person name="Ishaque N."/>
            <person name="Boot N."/>
            <person name="Cabral A."/>
            <person name="Kemen E."/>
            <person name="Thines M."/>
            <person name="Ah-Fong A."/>
            <person name="Anderson R."/>
            <person name="Badejoko W."/>
            <person name="Bittner-Eddy P."/>
            <person name="Boore J.L."/>
            <person name="Chibucos M.C."/>
            <person name="Coates M."/>
            <person name="Dehal P."/>
            <person name="Delehaunty K."/>
            <person name="Dong S."/>
            <person name="Downton P."/>
            <person name="Dumas B."/>
            <person name="Fabro G."/>
            <person name="Fronick C."/>
            <person name="Fuerstenberg S.I."/>
            <person name="Fulton L."/>
            <person name="Gaulin E."/>
            <person name="Govers F."/>
            <person name="Hughes L."/>
            <person name="Humphray S."/>
            <person name="Jiang R.H."/>
            <person name="Judelson H."/>
            <person name="Kamoun S."/>
            <person name="Kyung K."/>
            <person name="Meijer H."/>
            <person name="Minx P."/>
            <person name="Morris P."/>
            <person name="Nelson J."/>
            <person name="Phuntumart V."/>
            <person name="Qutob D."/>
            <person name="Rehmany A."/>
            <person name="Rougon-Cardoso A."/>
            <person name="Ryden P."/>
            <person name="Torto-Alalibo T."/>
            <person name="Studholme D."/>
            <person name="Wang Y."/>
            <person name="Win J."/>
            <person name="Wood J."/>
            <person name="Clifton S.W."/>
            <person name="Rogers J."/>
            <person name="Van den Ackerveken G."/>
            <person name="Jones J.D."/>
            <person name="McDowell J.M."/>
            <person name="Beynon J."/>
            <person name="Tyler B.M."/>
        </authorList>
    </citation>
    <scope>NUCLEOTIDE SEQUENCE [LARGE SCALE GENOMIC DNA]</scope>
    <source>
        <strain evidence="4">Emoy2</strain>
    </source>
</reference>
<feature type="signal peptide" evidence="1">
    <location>
        <begin position="1"/>
        <end position="18"/>
    </location>
</feature>
<evidence type="ECO:0000259" key="2">
    <source>
        <dbReference type="Pfam" id="PF25037"/>
    </source>
</evidence>
<dbReference type="InterPro" id="IPR056748">
    <property type="entry name" value="VPS13-like_C"/>
</dbReference>
<evidence type="ECO:0000313" key="3">
    <source>
        <dbReference type="EnsemblProtists" id="HpaP814418"/>
    </source>
</evidence>
<dbReference type="EMBL" id="ABWE02004282">
    <property type="status" value="NOT_ANNOTATED_CDS"/>
    <property type="molecule type" value="Genomic_DNA"/>
</dbReference>
<dbReference type="VEuPathDB" id="FungiDB:HpaG814418"/>
<dbReference type="EnsemblProtists" id="HpaT814418">
    <property type="protein sequence ID" value="HpaP814418"/>
    <property type="gene ID" value="HpaG814418"/>
</dbReference>
<accession>M4C5P1</accession>
<name>M4C5P1_HYAAE</name>
<dbReference type="Pfam" id="PF25037">
    <property type="entry name" value="VPS13_C"/>
    <property type="match status" value="1"/>
</dbReference>
<evidence type="ECO:0000256" key="1">
    <source>
        <dbReference type="SAM" id="SignalP"/>
    </source>
</evidence>
<dbReference type="InParanoid" id="M4C5P1"/>
<feature type="chain" id="PRO_5004049164" description="Intermembrane lipid transfer protein VPS13-like C-terminal domain-containing protein" evidence="1">
    <location>
        <begin position="19"/>
        <end position="302"/>
    </location>
</feature>
<proteinExistence type="predicted"/>
<dbReference type="HOGENOM" id="CLU_056287_0_0_1"/>
<protein>
    <recommendedName>
        <fullName evidence="2">Intermembrane lipid transfer protein VPS13-like C-terminal domain-containing protein</fullName>
    </recommendedName>
</protein>
<keyword evidence="1" id="KW-0732">Signal</keyword>
<feature type="domain" description="Intermembrane lipid transfer protein VPS13-like C-terminal" evidence="2">
    <location>
        <begin position="41"/>
        <end position="134"/>
    </location>
</feature>
<organism evidence="3 4">
    <name type="scientific">Hyaloperonospora arabidopsidis (strain Emoy2)</name>
    <name type="common">Downy mildew agent</name>
    <name type="synonym">Peronospora arabidopsidis</name>
    <dbReference type="NCBI Taxonomy" id="559515"/>
    <lineage>
        <taxon>Eukaryota</taxon>
        <taxon>Sar</taxon>
        <taxon>Stramenopiles</taxon>
        <taxon>Oomycota</taxon>
        <taxon>Peronosporomycetes</taxon>
        <taxon>Peronosporales</taxon>
        <taxon>Peronosporaceae</taxon>
        <taxon>Hyaloperonospora</taxon>
    </lineage>
</organism>
<evidence type="ECO:0000313" key="4">
    <source>
        <dbReference type="Proteomes" id="UP000011713"/>
    </source>
</evidence>
<reference evidence="3" key="2">
    <citation type="submission" date="2015-06" db="UniProtKB">
        <authorList>
            <consortium name="EnsemblProtists"/>
        </authorList>
    </citation>
    <scope>IDENTIFICATION</scope>
    <source>
        <strain evidence="3">Emoy2</strain>
    </source>
</reference>
<keyword evidence="4" id="KW-1185">Reference proteome</keyword>
<sequence length="302" mass="33794">MAGAFGVVLKPMLGISLALSTTAATLRDAIDPNTKALLVHVRPPRHIDLRTKKLKVYSYVESLGEEIVGKIRGGRYRADGYLGHVDLRVTHQSVLVTRKRVLFLNVKGAASAETAKYDVVWELLAEEIVMVDCSRTPDEQAVILYYIEDEFRAAGGAVRNTRDANGSAAVSSTRQRTLGMPRGMVLQKYEVALPNTKVLFLRAMLQQQERSLLTKMNSNYTEDHSSQHSIPLSPLTRSSSMEFSTAWQTQYSCMPPQYPIFRLPRTLQQTRSSANLAQALHAHNNKYWTPTRTKGSLRATKM</sequence>
<dbReference type="AlphaFoldDB" id="M4C5P1"/>